<dbReference type="EMBL" id="KB446540">
    <property type="protein sequence ID" value="EME43477.1"/>
    <property type="molecule type" value="Genomic_DNA"/>
</dbReference>
<feature type="region of interest" description="Disordered" evidence="6">
    <location>
        <begin position="1385"/>
        <end position="1423"/>
    </location>
</feature>
<dbReference type="OMA" id="ISENLHW"/>
<evidence type="ECO:0000256" key="4">
    <source>
        <dbReference type="ARBA" id="ARBA00022786"/>
    </source>
</evidence>
<accession>M2XM07</accession>
<evidence type="ECO:0000256" key="5">
    <source>
        <dbReference type="ARBA" id="ARBA00022801"/>
    </source>
</evidence>
<dbReference type="eggNOG" id="KOG0779">
    <property type="taxonomic scope" value="Eukaryota"/>
</dbReference>
<evidence type="ECO:0000256" key="3">
    <source>
        <dbReference type="ARBA" id="ARBA00022670"/>
    </source>
</evidence>
<dbReference type="Pfam" id="PF02902">
    <property type="entry name" value="Peptidase_C48"/>
    <property type="match status" value="1"/>
</dbReference>
<feature type="region of interest" description="Disordered" evidence="6">
    <location>
        <begin position="1"/>
        <end position="260"/>
    </location>
</feature>
<evidence type="ECO:0000256" key="6">
    <source>
        <dbReference type="SAM" id="MobiDB-lite"/>
    </source>
</evidence>
<proteinExistence type="inferred from homology"/>
<dbReference type="GO" id="GO:0070139">
    <property type="term" value="F:SUMO-specific endopeptidase activity"/>
    <property type="evidence" value="ECO:0007669"/>
    <property type="project" value="TreeGrafter"/>
</dbReference>
<feature type="compositionally biased region" description="Polar residues" evidence="6">
    <location>
        <begin position="147"/>
        <end position="169"/>
    </location>
</feature>
<evidence type="ECO:0000256" key="1">
    <source>
        <dbReference type="ARBA" id="ARBA00005234"/>
    </source>
</evidence>
<feature type="compositionally biased region" description="Low complexity" evidence="6">
    <location>
        <begin position="1218"/>
        <end position="1239"/>
    </location>
</feature>
<feature type="compositionally biased region" description="Polar residues" evidence="6">
    <location>
        <begin position="458"/>
        <end position="471"/>
    </location>
</feature>
<reference evidence="9" key="1">
    <citation type="journal article" date="2012" name="PLoS Genet.">
        <title>The genomes of the fungal plant pathogens Cladosporium fulvum and Dothistroma septosporum reveal adaptation to different hosts and lifestyles but also signatures of common ancestry.</title>
        <authorList>
            <person name="de Wit P.J.G.M."/>
            <person name="van der Burgt A."/>
            <person name="Oekmen B."/>
            <person name="Stergiopoulos I."/>
            <person name="Abd-Elsalam K.A."/>
            <person name="Aerts A.L."/>
            <person name="Bahkali A.H."/>
            <person name="Beenen H.G."/>
            <person name="Chettri P."/>
            <person name="Cox M.P."/>
            <person name="Datema E."/>
            <person name="de Vries R.P."/>
            <person name="Dhillon B."/>
            <person name="Ganley A.R."/>
            <person name="Griffiths S.A."/>
            <person name="Guo Y."/>
            <person name="Hamelin R.C."/>
            <person name="Henrissat B."/>
            <person name="Kabir M.S."/>
            <person name="Jashni M.K."/>
            <person name="Kema G."/>
            <person name="Klaubauf S."/>
            <person name="Lapidus A."/>
            <person name="Levasseur A."/>
            <person name="Lindquist E."/>
            <person name="Mehrabi R."/>
            <person name="Ohm R.A."/>
            <person name="Owen T.J."/>
            <person name="Salamov A."/>
            <person name="Schwelm A."/>
            <person name="Schijlen E."/>
            <person name="Sun H."/>
            <person name="van den Burg H.A."/>
            <person name="van Ham R.C.H.J."/>
            <person name="Zhang S."/>
            <person name="Goodwin S.B."/>
            <person name="Grigoriev I.V."/>
            <person name="Collemare J."/>
            <person name="Bradshaw R.E."/>
        </authorList>
    </citation>
    <scope>NUCLEOTIDE SEQUENCE [LARGE SCALE GENOMIC DNA]</scope>
    <source>
        <strain evidence="9">NZE10 / CBS 128990</strain>
    </source>
</reference>
<feature type="compositionally biased region" description="Polar residues" evidence="6">
    <location>
        <begin position="482"/>
        <end position="493"/>
    </location>
</feature>
<keyword evidence="9" id="KW-1185">Reference proteome</keyword>
<dbReference type="HOGENOM" id="CLU_252931_0_0_1"/>
<keyword evidence="3" id="KW-0645">Protease</keyword>
<feature type="region of interest" description="Disordered" evidence="6">
    <location>
        <begin position="340"/>
        <end position="430"/>
    </location>
</feature>
<reference evidence="8 9" key="2">
    <citation type="journal article" date="2012" name="PLoS Pathog.">
        <title>Diverse lifestyles and strategies of plant pathogenesis encoded in the genomes of eighteen Dothideomycetes fungi.</title>
        <authorList>
            <person name="Ohm R.A."/>
            <person name="Feau N."/>
            <person name="Henrissat B."/>
            <person name="Schoch C.L."/>
            <person name="Horwitz B.A."/>
            <person name="Barry K.W."/>
            <person name="Condon B.J."/>
            <person name="Copeland A.C."/>
            <person name="Dhillon B."/>
            <person name="Glaser F."/>
            <person name="Hesse C.N."/>
            <person name="Kosti I."/>
            <person name="LaButti K."/>
            <person name="Lindquist E.A."/>
            <person name="Lucas S."/>
            <person name="Salamov A.A."/>
            <person name="Bradshaw R.E."/>
            <person name="Ciuffetti L."/>
            <person name="Hamelin R.C."/>
            <person name="Kema G.H.J."/>
            <person name="Lawrence C."/>
            <person name="Scott J.A."/>
            <person name="Spatafora J.W."/>
            <person name="Turgeon B.G."/>
            <person name="de Wit P.J.G.M."/>
            <person name="Zhong S."/>
            <person name="Goodwin S.B."/>
            <person name="Grigoriev I.V."/>
        </authorList>
    </citation>
    <scope>NUCLEOTIDE SEQUENCE [LARGE SCALE GENOMIC DNA]</scope>
    <source>
        <strain evidence="9">NZE10 / CBS 128990</strain>
    </source>
</reference>
<feature type="compositionally biased region" description="Acidic residues" evidence="6">
    <location>
        <begin position="1413"/>
        <end position="1423"/>
    </location>
</feature>
<gene>
    <name evidence="8" type="ORF">DOTSEDRAFT_72752</name>
</gene>
<feature type="compositionally biased region" description="Basic and acidic residues" evidence="6">
    <location>
        <begin position="1"/>
        <end position="17"/>
    </location>
</feature>
<feature type="compositionally biased region" description="Low complexity" evidence="6">
    <location>
        <begin position="21"/>
        <end position="31"/>
    </location>
</feature>
<feature type="compositionally biased region" description="Basic and acidic residues" evidence="6">
    <location>
        <begin position="981"/>
        <end position="993"/>
    </location>
</feature>
<dbReference type="STRING" id="675120.M2XM07"/>
<feature type="region of interest" description="Disordered" evidence="6">
    <location>
        <begin position="1165"/>
        <end position="1248"/>
    </location>
</feature>
<dbReference type="PANTHER" id="PTHR46896">
    <property type="entry name" value="SENTRIN-SPECIFIC PROTEASE"/>
    <property type="match status" value="1"/>
</dbReference>
<feature type="compositionally biased region" description="Polar residues" evidence="6">
    <location>
        <begin position="394"/>
        <end position="406"/>
    </location>
</feature>
<feature type="region of interest" description="Disordered" evidence="6">
    <location>
        <begin position="777"/>
        <end position="796"/>
    </location>
</feature>
<feature type="compositionally biased region" description="Basic and acidic residues" evidence="6">
    <location>
        <begin position="407"/>
        <end position="421"/>
    </location>
</feature>
<dbReference type="InterPro" id="IPR003653">
    <property type="entry name" value="Peptidase_C48_C"/>
</dbReference>
<name>M2XM07_DOTSN</name>
<feature type="compositionally biased region" description="Low complexity" evidence="6">
    <location>
        <begin position="1000"/>
        <end position="1009"/>
    </location>
</feature>
<sequence length="1423" mass="157187">MLKGLRDLLRRDTKDTEQSSTNAAAQAGEQTEQTEEETSMAATSGKRAREIETSIDGARGSKKVRQSGSEKEDNLTANYGKHPEAKPISFPGAAYGSSTAYSFNRDWGGKEASPPKKMAPGPRRGVGVRPQNTLGNGAPQAAKKGTTMFSNYASNHPRTGRSSQPNGRTELTHARNGVAPSSSTIELQEDSIVDDDLQLQTSSRKRRKIGDGDSTSTVDLTAVEEGASFATASEKGDRRGSGGSQTSISKKSRNKLPWQGTEQRAVDSLVNVNAGNVKNILSNVNVRTPVVPSSRPTDTKKNIINVDVDGSATSNVTAAVRISPRAKKADATKMQPINLTEGYEEVTERARQRRTAQMPQQQPYKDPRAYGDADIKGVNDLMSSAASRKPKPAKSSQQAPSAQMSREQSHETNDETCDSHVRRSASRSVALDSTSLRKKFVRDNMVAPITERRKAIQRMQTSSQTDQSMNDDSLDELGGPTTIGTSASRQNSPAKPFPAPSQADRRSPSRQISPSNIKPTNLKELNAGGLQLPNKFRPHTSDVESLRDDTDGEVRVSIRAICCKAICSHVRGLELVWDDSMNAFSLFSQKQRQRSPGTKKPITISQGEVTLWFQSKDRTWVYLKVPASEVSNGGILMDFHNDSALSDCFNMLVSDRLTIKTLSPITMDKLIEKQKEEQLEVHRRETSKAVMNPVVSNQKLLRNPRLQHQRQEDEEQIVYETDSPASNLPPQRPRARERMQNGDAETLAQTIVNDGHQSARRTHQNETMSVFFSNGGVRRSTRQTKPSEYEDRAPSPVKWTKVNNPEPWAHPVLYPSEGPKRVTVEFNDLERLDEEEWLNDNLVNYELKHIEHGMTTEDRDKVHFFNTFFFTSVSTNGSRRAFNYDAVKRWTKNIDIFTIPYLVVPISENLHWFVIVICNLHNLPRKFAEREEEETIVSAGATDSEFATTRNGTPLPGKNDFDARQAPETVADNEAGSPASEAHEGHDNGKAIGEDDVTDDTTAAPGGDTFEFDDDGKIVEQDLPQSIRPGTATSKKSRKKAPAPRTYDPDQPLLIALDSFGHPRSGEMKILKRWIAAEAKAKRSMDVDWKSLQGMNAKDLPAQLNFSDCGVFLAGYIHAFAKDPQKFVTKAMLKEFAREDMFADFDPIKRRNDMRERLLQLHKEQEQERVARKKAKAAARNGVVQQAPKVADASELEAAKAQSPAVNSSPAPAQSAISTSSPAQPRSSAPRSRSASPPNSDHENSTTTTANMATQIQQEMSSATAAGEDDLEYSQPRALGEKADRDEPSDPLYSSNQNPVDDDGDSEMLDVADRPEIEEEREGGLFRFPPGFTCGPPSADIFTQPLPVVPAETSMNSDNLLNDLLRMKDLESEQRCGAKVIINLEADDEQPSQQLEPVIPDSQEKENQPVADEKEDEDNTLGF</sequence>
<dbReference type="InterPro" id="IPR038765">
    <property type="entry name" value="Papain-like_cys_pep_sf"/>
</dbReference>
<dbReference type="GO" id="GO:0006508">
    <property type="term" value="P:proteolysis"/>
    <property type="evidence" value="ECO:0007669"/>
    <property type="project" value="UniProtKB-KW"/>
</dbReference>
<dbReference type="Gene3D" id="3.40.395.10">
    <property type="entry name" value="Adenoviral Proteinase, Chain A"/>
    <property type="match status" value="1"/>
</dbReference>
<dbReference type="Proteomes" id="UP000016933">
    <property type="component" value="Unassembled WGS sequence"/>
</dbReference>
<dbReference type="GO" id="GO:0005634">
    <property type="term" value="C:nucleus"/>
    <property type="evidence" value="ECO:0007669"/>
    <property type="project" value="TreeGrafter"/>
</dbReference>
<evidence type="ECO:0000313" key="9">
    <source>
        <dbReference type="Proteomes" id="UP000016933"/>
    </source>
</evidence>
<feature type="domain" description="Ubiquitin-like protease family profile" evidence="7">
    <location>
        <begin position="822"/>
        <end position="1120"/>
    </location>
</feature>
<feature type="region of interest" description="Disordered" evidence="6">
    <location>
        <begin position="936"/>
        <end position="1051"/>
    </location>
</feature>
<feature type="compositionally biased region" description="Basic and acidic residues" evidence="6">
    <location>
        <begin position="365"/>
        <end position="377"/>
    </location>
</feature>
<dbReference type="PANTHER" id="PTHR46896:SF3">
    <property type="entry name" value="FI06413P-RELATED"/>
    <property type="match status" value="1"/>
</dbReference>
<dbReference type="SUPFAM" id="SSF54001">
    <property type="entry name" value="Cysteine proteinases"/>
    <property type="match status" value="1"/>
</dbReference>
<comment type="similarity">
    <text evidence="1">Belongs to the peptidase C48 family.</text>
</comment>
<evidence type="ECO:0000313" key="8">
    <source>
        <dbReference type="EMBL" id="EME43477.1"/>
    </source>
</evidence>
<evidence type="ECO:0000259" key="7">
    <source>
        <dbReference type="PROSITE" id="PS50600"/>
    </source>
</evidence>
<organism evidence="8 9">
    <name type="scientific">Dothistroma septosporum (strain NZE10 / CBS 128990)</name>
    <name type="common">Red band needle blight fungus</name>
    <name type="synonym">Mycosphaerella pini</name>
    <dbReference type="NCBI Taxonomy" id="675120"/>
    <lineage>
        <taxon>Eukaryota</taxon>
        <taxon>Fungi</taxon>
        <taxon>Dikarya</taxon>
        <taxon>Ascomycota</taxon>
        <taxon>Pezizomycotina</taxon>
        <taxon>Dothideomycetes</taxon>
        <taxon>Dothideomycetidae</taxon>
        <taxon>Mycosphaerellales</taxon>
        <taxon>Mycosphaerellaceae</taxon>
        <taxon>Dothistroma</taxon>
    </lineage>
</organism>
<dbReference type="PROSITE" id="PS50600">
    <property type="entry name" value="ULP_PROTEASE"/>
    <property type="match status" value="1"/>
</dbReference>
<protein>
    <recommendedName>
        <fullName evidence="7">Ubiquitin-like protease family profile domain-containing protein</fullName>
    </recommendedName>
</protein>
<keyword evidence="4" id="KW-0833">Ubl conjugation pathway</keyword>
<feature type="region of interest" description="Disordered" evidence="6">
    <location>
        <begin position="1280"/>
        <end position="1308"/>
    </location>
</feature>
<dbReference type="InterPro" id="IPR051947">
    <property type="entry name" value="Sentrin-specific_protease"/>
</dbReference>
<feature type="compositionally biased region" description="Polar residues" evidence="6">
    <location>
        <begin position="509"/>
        <end position="519"/>
    </location>
</feature>
<feature type="compositionally biased region" description="Polar residues" evidence="6">
    <location>
        <begin position="1204"/>
        <end position="1217"/>
    </location>
</feature>
<dbReference type="GO" id="GO:0005737">
    <property type="term" value="C:cytoplasm"/>
    <property type="evidence" value="ECO:0007669"/>
    <property type="project" value="TreeGrafter"/>
</dbReference>
<keyword evidence="5" id="KW-0378">Hydrolase</keyword>
<feature type="compositionally biased region" description="Acidic residues" evidence="6">
    <location>
        <begin position="187"/>
        <end position="197"/>
    </location>
</feature>
<evidence type="ECO:0000256" key="2">
    <source>
        <dbReference type="ARBA" id="ARBA00022553"/>
    </source>
</evidence>
<dbReference type="GO" id="GO:0016926">
    <property type="term" value="P:protein desumoylation"/>
    <property type="evidence" value="ECO:0007669"/>
    <property type="project" value="TreeGrafter"/>
</dbReference>
<keyword evidence="2" id="KW-0597">Phosphoprotein</keyword>
<dbReference type="OrthoDB" id="442460at2759"/>
<feature type="region of interest" description="Disordered" evidence="6">
    <location>
        <begin position="456"/>
        <end position="546"/>
    </location>
</feature>